<evidence type="ECO:0000256" key="5">
    <source>
        <dbReference type="ARBA" id="ARBA00022777"/>
    </source>
</evidence>
<feature type="domain" description="PTS EIIB type-1" evidence="7">
    <location>
        <begin position="6"/>
        <end position="53"/>
    </location>
</feature>
<dbReference type="GO" id="GO:0005886">
    <property type="term" value="C:plasma membrane"/>
    <property type="evidence" value="ECO:0007669"/>
    <property type="project" value="TreeGrafter"/>
</dbReference>
<sequence>MSKVKQTDIDQLIVLVGGRDNIATVSHCITRLRFVLNDPAKSESQSHRGAVRW</sequence>
<evidence type="ECO:0000256" key="3">
    <source>
        <dbReference type="ARBA" id="ARBA00022679"/>
    </source>
</evidence>
<accession>A0A4U9HLI8</accession>
<dbReference type="PANTHER" id="PTHR30175:SF1">
    <property type="entry name" value="PTS SYSTEM ARBUTIN-, CELLOBIOSE-, AND SALICIN-SPECIFIC EIIBC COMPONENT-RELATED"/>
    <property type="match status" value="1"/>
</dbReference>
<keyword evidence="4" id="KW-0598">Phosphotransferase system</keyword>
<dbReference type="GO" id="GO:0008982">
    <property type="term" value="F:protein-N(PI)-phosphohistidine-sugar phosphotransferase activity"/>
    <property type="evidence" value="ECO:0007669"/>
    <property type="project" value="InterPro"/>
</dbReference>
<dbReference type="SUPFAM" id="SSF55604">
    <property type="entry name" value="Glucose permease domain IIB"/>
    <property type="match status" value="1"/>
</dbReference>
<dbReference type="InterPro" id="IPR018113">
    <property type="entry name" value="PTrfase_EIIB_Cys"/>
</dbReference>
<keyword evidence="2" id="KW-0762">Sugar transport</keyword>
<dbReference type="InterPro" id="IPR001996">
    <property type="entry name" value="PTS_IIB_1"/>
</dbReference>
<keyword evidence="1" id="KW-0813">Transport</keyword>
<evidence type="ECO:0000256" key="1">
    <source>
        <dbReference type="ARBA" id="ARBA00022448"/>
    </source>
</evidence>
<dbReference type="GO" id="GO:0015771">
    <property type="term" value="P:trehalose transport"/>
    <property type="evidence" value="ECO:0007669"/>
    <property type="project" value="TreeGrafter"/>
</dbReference>
<dbReference type="GO" id="GO:0090589">
    <property type="term" value="F:protein-phosphocysteine-trehalose phosphotransferase system transporter activity"/>
    <property type="evidence" value="ECO:0007669"/>
    <property type="project" value="TreeGrafter"/>
</dbReference>
<protein>
    <submittedName>
        <fullName evidence="8">EIIBC-Tre</fullName>
    </submittedName>
</protein>
<dbReference type="EMBL" id="LR590464">
    <property type="protein sequence ID" value="VTP63119.1"/>
    <property type="molecule type" value="Genomic_DNA"/>
</dbReference>
<dbReference type="InterPro" id="IPR050558">
    <property type="entry name" value="PTS_Sugar-Specific_Components"/>
</dbReference>
<organism evidence="8 9">
    <name type="scientific">Leclercia adecarboxylata</name>
    <dbReference type="NCBI Taxonomy" id="83655"/>
    <lineage>
        <taxon>Bacteria</taxon>
        <taxon>Pseudomonadati</taxon>
        <taxon>Pseudomonadota</taxon>
        <taxon>Gammaproteobacteria</taxon>
        <taxon>Enterobacterales</taxon>
        <taxon>Enterobacteriaceae</taxon>
        <taxon>Leclercia</taxon>
    </lineage>
</organism>
<gene>
    <name evidence="8" type="primary">treB_3</name>
    <name evidence="8" type="ORF">NCTC13032_00699</name>
</gene>
<proteinExistence type="predicted"/>
<dbReference type="Proteomes" id="UP000310719">
    <property type="component" value="Chromosome"/>
</dbReference>
<dbReference type="InterPro" id="IPR036878">
    <property type="entry name" value="Glu_permease_IIB"/>
</dbReference>
<dbReference type="Pfam" id="PF00367">
    <property type="entry name" value="PTS_EIIB"/>
    <property type="match status" value="1"/>
</dbReference>
<evidence type="ECO:0000256" key="6">
    <source>
        <dbReference type="PROSITE-ProRule" id="PRU00421"/>
    </source>
</evidence>
<name>A0A4U9HLI8_9ENTR</name>
<feature type="active site" description="Phosphocysteine intermediate; for EIIB activity" evidence="6">
    <location>
        <position position="28"/>
    </location>
</feature>
<evidence type="ECO:0000256" key="4">
    <source>
        <dbReference type="ARBA" id="ARBA00022683"/>
    </source>
</evidence>
<keyword evidence="3" id="KW-0808">Transferase</keyword>
<evidence type="ECO:0000313" key="9">
    <source>
        <dbReference type="Proteomes" id="UP000310719"/>
    </source>
</evidence>
<dbReference type="AlphaFoldDB" id="A0A4U9HLI8"/>
<dbReference type="PROSITE" id="PS51098">
    <property type="entry name" value="PTS_EIIB_TYPE_1"/>
    <property type="match status" value="1"/>
</dbReference>
<dbReference type="PROSITE" id="PS01035">
    <property type="entry name" value="PTS_EIIB_TYPE_1_CYS"/>
    <property type="match status" value="1"/>
</dbReference>
<dbReference type="GO" id="GO:0009401">
    <property type="term" value="P:phosphoenolpyruvate-dependent sugar phosphotransferase system"/>
    <property type="evidence" value="ECO:0007669"/>
    <property type="project" value="UniProtKB-KW"/>
</dbReference>
<evidence type="ECO:0000313" key="8">
    <source>
        <dbReference type="EMBL" id="VTP63119.1"/>
    </source>
</evidence>
<dbReference type="Gene3D" id="3.30.1360.60">
    <property type="entry name" value="Glucose permease domain IIB"/>
    <property type="match status" value="1"/>
</dbReference>
<dbReference type="PANTHER" id="PTHR30175">
    <property type="entry name" value="PHOSPHOTRANSFERASE SYSTEM TRANSPORT PROTEIN"/>
    <property type="match status" value="1"/>
</dbReference>
<reference evidence="8 9" key="1">
    <citation type="submission" date="2019-05" db="EMBL/GenBank/DDBJ databases">
        <authorList>
            <consortium name="Pathogen Informatics"/>
        </authorList>
    </citation>
    <scope>NUCLEOTIDE SEQUENCE [LARGE SCALE GENOMIC DNA]</scope>
    <source>
        <strain evidence="8 9">NCTC13032</strain>
    </source>
</reference>
<evidence type="ECO:0000256" key="2">
    <source>
        <dbReference type="ARBA" id="ARBA00022597"/>
    </source>
</evidence>
<dbReference type="GO" id="GO:0016301">
    <property type="term" value="F:kinase activity"/>
    <property type="evidence" value="ECO:0007669"/>
    <property type="project" value="UniProtKB-KW"/>
</dbReference>
<keyword evidence="5" id="KW-0418">Kinase</keyword>
<evidence type="ECO:0000259" key="7">
    <source>
        <dbReference type="PROSITE" id="PS51098"/>
    </source>
</evidence>